<name>A0A2P6RZP8_ROSCH</name>
<comment type="caution">
    <text evidence="2">The sequence shown here is derived from an EMBL/GenBank/DDBJ whole genome shotgun (WGS) entry which is preliminary data.</text>
</comment>
<organism evidence="2 3">
    <name type="scientific">Rosa chinensis</name>
    <name type="common">China rose</name>
    <dbReference type="NCBI Taxonomy" id="74649"/>
    <lineage>
        <taxon>Eukaryota</taxon>
        <taxon>Viridiplantae</taxon>
        <taxon>Streptophyta</taxon>
        <taxon>Embryophyta</taxon>
        <taxon>Tracheophyta</taxon>
        <taxon>Spermatophyta</taxon>
        <taxon>Magnoliopsida</taxon>
        <taxon>eudicotyledons</taxon>
        <taxon>Gunneridae</taxon>
        <taxon>Pentapetalae</taxon>
        <taxon>rosids</taxon>
        <taxon>fabids</taxon>
        <taxon>Rosales</taxon>
        <taxon>Rosaceae</taxon>
        <taxon>Rosoideae</taxon>
        <taxon>Rosoideae incertae sedis</taxon>
        <taxon>Rosa</taxon>
    </lineage>
</organism>
<keyword evidence="3" id="KW-1185">Reference proteome</keyword>
<accession>A0A2P6RZP8</accession>
<evidence type="ECO:0000313" key="3">
    <source>
        <dbReference type="Proteomes" id="UP000238479"/>
    </source>
</evidence>
<evidence type="ECO:0000256" key="1">
    <source>
        <dbReference type="SAM" id="SignalP"/>
    </source>
</evidence>
<feature type="chain" id="PRO_5015119623" evidence="1">
    <location>
        <begin position="26"/>
        <end position="66"/>
    </location>
</feature>
<evidence type="ECO:0000313" key="2">
    <source>
        <dbReference type="EMBL" id="PRQ51914.1"/>
    </source>
</evidence>
<keyword evidence="1" id="KW-0732">Signal</keyword>
<dbReference type="EMBL" id="PDCK01000040">
    <property type="protein sequence ID" value="PRQ51914.1"/>
    <property type="molecule type" value="Genomic_DNA"/>
</dbReference>
<gene>
    <name evidence="2" type="ORF">RchiOBHm_Chr2g0149741</name>
</gene>
<dbReference type="Gramene" id="PRQ51914">
    <property type="protein sequence ID" value="PRQ51914"/>
    <property type="gene ID" value="RchiOBHm_Chr2g0149741"/>
</dbReference>
<dbReference type="Proteomes" id="UP000238479">
    <property type="component" value="Chromosome 2"/>
</dbReference>
<feature type="signal peptide" evidence="1">
    <location>
        <begin position="1"/>
        <end position="25"/>
    </location>
</feature>
<reference evidence="2 3" key="1">
    <citation type="journal article" date="2018" name="Nat. Genet.">
        <title>The Rosa genome provides new insights in the design of modern roses.</title>
        <authorList>
            <person name="Bendahmane M."/>
        </authorList>
    </citation>
    <scope>NUCLEOTIDE SEQUENCE [LARGE SCALE GENOMIC DNA]</scope>
    <source>
        <strain evidence="3">cv. Old Blush</strain>
    </source>
</reference>
<proteinExistence type="predicted"/>
<dbReference type="AlphaFoldDB" id="A0A2P6RZP8"/>
<protein>
    <submittedName>
        <fullName evidence="2">Uncharacterized protein</fullName>
    </submittedName>
</protein>
<sequence length="66" mass="7048">MRTTMGSKMGSNQAVISFLTNLACAAFDLGVGATIVNSDVQALEHESLIRCQVRSPTRKPLGNLQV</sequence>